<dbReference type="SMART" id="SM00980">
    <property type="entry name" value="THAP"/>
    <property type="match status" value="1"/>
</dbReference>
<dbReference type="InterPro" id="IPR006612">
    <property type="entry name" value="THAP_Znf"/>
</dbReference>
<name>A0ABD0Y355_UMBPY</name>
<reference evidence="8 9" key="1">
    <citation type="submission" date="2024-06" db="EMBL/GenBank/DDBJ databases">
        <authorList>
            <person name="Pan Q."/>
            <person name="Wen M."/>
            <person name="Jouanno E."/>
            <person name="Zahm M."/>
            <person name="Klopp C."/>
            <person name="Cabau C."/>
            <person name="Louis A."/>
            <person name="Berthelot C."/>
            <person name="Parey E."/>
            <person name="Roest Crollius H."/>
            <person name="Montfort J."/>
            <person name="Robinson-Rechavi M."/>
            <person name="Bouchez O."/>
            <person name="Lampietro C."/>
            <person name="Lopez Roques C."/>
            <person name="Donnadieu C."/>
            <person name="Postlethwait J."/>
            <person name="Bobe J."/>
            <person name="Verreycken H."/>
            <person name="Guiguen Y."/>
        </authorList>
    </citation>
    <scope>NUCLEOTIDE SEQUENCE [LARGE SCALE GENOMIC DNA]</scope>
    <source>
        <strain evidence="8">Up_M1</strain>
        <tissue evidence="8">Testis</tissue>
    </source>
</reference>
<evidence type="ECO:0000259" key="7">
    <source>
        <dbReference type="PROSITE" id="PS50950"/>
    </source>
</evidence>
<keyword evidence="3" id="KW-0862">Zinc</keyword>
<evidence type="ECO:0000256" key="1">
    <source>
        <dbReference type="ARBA" id="ARBA00022723"/>
    </source>
</evidence>
<dbReference type="AlphaFoldDB" id="A0ABD0Y355"/>
<evidence type="ECO:0000313" key="9">
    <source>
        <dbReference type="Proteomes" id="UP001557470"/>
    </source>
</evidence>
<dbReference type="Pfam" id="PF05485">
    <property type="entry name" value="THAP"/>
    <property type="match status" value="1"/>
</dbReference>
<evidence type="ECO:0000313" key="8">
    <source>
        <dbReference type="EMBL" id="KAL1007701.1"/>
    </source>
</evidence>
<dbReference type="GO" id="GO:0008270">
    <property type="term" value="F:zinc ion binding"/>
    <property type="evidence" value="ECO:0007669"/>
    <property type="project" value="UniProtKB-KW"/>
</dbReference>
<proteinExistence type="predicted"/>
<evidence type="ECO:0000256" key="2">
    <source>
        <dbReference type="ARBA" id="ARBA00022771"/>
    </source>
</evidence>
<dbReference type="GO" id="GO:0003677">
    <property type="term" value="F:DNA binding"/>
    <property type="evidence" value="ECO:0007669"/>
    <property type="project" value="UniProtKB-UniRule"/>
</dbReference>
<feature type="region of interest" description="Disordered" evidence="6">
    <location>
        <begin position="99"/>
        <end position="129"/>
    </location>
</feature>
<dbReference type="Proteomes" id="UP001557470">
    <property type="component" value="Unassembled WGS sequence"/>
</dbReference>
<dbReference type="PANTHER" id="PTHR46927:SF3">
    <property type="entry name" value="THAP-TYPE DOMAIN-CONTAINING PROTEIN"/>
    <property type="match status" value="1"/>
</dbReference>
<evidence type="ECO:0000256" key="5">
    <source>
        <dbReference type="PROSITE-ProRule" id="PRU00309"/>
    </source>
</evidence>
<dbReference type="PANTHER" id="PTHR46927">
    <property type="entry name" value="AGAP005574-PA"/>
    <property type="match status" value="1"/>
</dbReference>
<accession>A0ABD0Y355</accession>
<protein>
    <recommendedName>
        <fullName evidence="7">THAP-type domain-containing protein</fullName>
    </recommendedName>
</protein>
<feature type="domain" description="THAP-type" evidence="7">
    <location>
        <begin position="1"/>
        <end position="82"/>
    </location>
</feature>
<comment type="caution">
    <text evidence="8">The sequence shown here is derived from an EMBL/GenBank/DDBJ whole genome shotgun (WGS) entry which is preliminary data.</text>
</comment>
<sequence length="129" mass="14513">MPRSCCVVNCTNRASDGCRMFNIPGGKHAFAKNRRRLWLQAIRRADWDPDGPKGGESVCSAHFIAGEPSFDCDSPDFVPSIFPHSSITRDSTAIVARYERRRKREESRAHDERPRVMPVLESNAGMPNP</sequence>
<keyword evidence="2 5" id="KW-0863">Zinc-finger</keyword>
<dbReference type="PROSITE" id="PS50950">
    <property type="entry name" value="ZF_THAP"/>
    <property type="match status" value="1"/>
</dbReference>
<dbReference type="InterPro" id="IPR052224">
    <property type="entry name" value="THAP_domain_protein"/>
</dbReference>
<evidence type="ECO:0000256" key="4">
    <source>
        <dbReference type="ARBA" id="ARBA00023125"/>
    </source>
</evidence>
<evidence type="ECO:0000256" key="6">
    <source>
        <dbReference type="SAM" id="MobiDB-lite"/>
    </source>
</evidence>
<dbReference type="SUPFAM" id="SSF57716">
    <property type="entry name" value="Glucocorticoid receptor-like (DNA-binding domain)"/>
    <property type="match status" value="1"/>
</dbReference>
<feature type="compositionally biased region" description="Basic and acidic residues" evidence="6">
    <location>
        <begin position="104"/>
        <end position="115"/>
    </location>
</feature>
<keyword evidence="9" id="KW-1185">Reference proteome</keyword>
<organism evidence="8 9">
    <name type="scientific">Umbra pygmaea</name>
    <name type="common">Eastern mudminnow</name>
    <dbReference type="NCBI Taxonomy" id="75934"/>
    <lineage>
        <taxon>Eukaryota</taxon>
        <taxon>Metazoa</taxon>
        <taxon>Chordata</taxon>
        <taxon>Craniata</taxon>
        <taxon>Vertebrata</taxon>
        <taxon>Euteleostomi</taxon>
        <taxon>Actinopterygii</taxon>
        <taxon>Neopterygii</taxon>
        <taxon>Teleostei</taxon>
        <taxon>Protacanthopterygii</taxon>
        <taxon>Esociformes</taxon>
        <taxon>Umbridae</taxon>
        <taxon>Umbra</taxon>
    </lineage>
</organism>
<keyword evidence="1" id="KW-0479">Metal-binding</keyword>
<dbReference type="EMBL" id="JAGEUA010000002">
    <property type="protein sequence ID" value="KAL1007701.1"/>
    <property type="molecule type" value="Genomic_DNA"/>
</dbReference>
<gene>
    <name evidence="8" type="ORF">UPYG_G00090410</name>
</gene>
<evidence type="ECO:0000256" key="3">
    <source>
        <dbReference type="ARBA" id="ARBA00022833"/>
    </source>
</evidence>
<keyword evidence="4 5" id="KW-0238">DNA-binding</keyword>